<evidence type="ECO:0000313" key="1">
    <source>
        <dbReference type="EMBL" id="KAK0470136.1"/>
    </source>
</evidence>
<sequence>MCTTTTLLCVKDYARFFGCRVLTMDPGWSNIEFALEPEPRPLSTLPSREELTTWLIRVLLTTMFPPAFANPMQQILRVRYPSNVVAFITLFLRLYESAIHHIGSQSICKRFFPTHL</sequence>
<dbReference type="Proteomes" id="UP001175211">
    <property type="component" value="Unassembled WGS sequence"/>
</dbReference>
<accession>A0AA39NQW3</accession>
<reference evidence="1" key="1">
    <citation type="submission" date="2023-06" db="EMBL/GenBank/DDBJ databases">
        <authorList>
            <consortium name="Lawrence Berkeley National Laboratory"/>
            <person name="Ahrendt S."/>
            <person name="Sahu N."/>
            <person name="Indic B."/>
            <person name="Wong-Bajracharya J."/>
            <person name="Merenyi Z."/>
            <person name="Ke H.-M."/>
            <person name="Monk M."/>
            <person name="Kocsube S."/>
            <person name="Drula E."/>
            <person name="Lipzen A."/>
            <person name="Balint B."/>
            <person name="Henrissat B."/>
            <person name="Andreopoulos B."/>
            <person name="Martin F.M."/>
            <person name="Harder C.B."/>
            <person name="Rigling D."/>
            <person name="Ford K.L."/>
            <person name="Foster G.D."/>
            <person name="Pangilinan J."/>
            <person name="Papanicolaou A."/>
            <person name="Barry K."/>
            <person name="LaButti K."/>
            <person name="Viragh M."/>
            <person name="Koriabine M."/>
            <person name="Yan M."/>
            <person name="Riley R."/>
            <person name="Champramary S."/>
            <person name="Plett K.L."/>
            <person name="Tsai I.J."/>
            <person name="Slot J."/>
            <person name="Sipos G."/>
            <person name="Plett J."/>
            <person name="Nagy L.G."/>
            <person name="Grigoriev I.V."/>
        </authorList>
    </citation>
    <scope>NUCLEOTIDE SEQUENCE</scope>
    <source>
        <strain evidence="1">CCBAS 213</strain>
    </source>
</reference>
<evidence type="ECO:0000313" key="2">
    <source>
        <dbReference type="Proteomes" id="UP001175211"/>
    </source>
</evidence>
<dbReference type="GeneID" id="85359884"/>
<dbReference type="AlphaFoldDB" id="A0AA39NQW3"/>
<comment type="caution">
    <text evidence="1">The sequence shown here is derived from an EMBL/GenBank/DDBJ whole genome shotgun (WGS) entry which is preliminary data.</text>
</comment>
<keyword evidence="2" id="KW-1185">Reference proteome</keyword>
<proteinExistence type="predicted"/>
<gene>
    <name evidence="1" type="ORF">EV420DRAFT_1634560</name>
</gene>
<protein>
    <submittedName>
        <fullName evidence="1">Uncharacterized protein</fullName>
    </submittedName>
</protein>
<organism evidence="1 2">
    <name type="scientific">Armillaria tabescens</name>
    <name type="common">Ringless honey mushroom</name>
    <name type="synonym">Agaricus tabescens</name>
    <dbReference type="NCBI Taxonomy" id="1929756"/>
    <lineage>
        <taxon>Eukaryota</taxon>
        <taxon>Fungi</taxon>
        <taxon>Dikarya</taxon>
        <taxon>Basidiomycota</taxon>
        <taxon>Agaricomycotina</taxon>
        <taxon>Agaricomycetes</taxon>
        <taxon>Agaricomycetidae</taxon>
        <taxon>Agaricales</taxon>
        <taxon>Marasmiineae</taxon>
        <taxon>Physalacriaceae</taxon>
        <taxon>Desarmillaria</taxon>
    </lineage>
</organism>
<dbReference type="EMBL" id="JAUEPS010000001">
    <property type="protein sequence ID" value="KAK0470136.1"/>
    <property type="molecule type" value="Genomic_DNA"/>
</dbReference>
<name>A0AA39NQW3_ARMTA</name>
<dbReference type="RefSeq" id="XP_060339929.1">
    <property type="nucleotide sequence ID" value="XM_060476336.1"/>
</dbReference>